<accession>A0A7I7SIV3</accession>
<evidence type="ECO:0000313" key="1">
    <source>
        <dbReference type="EMBL" id="OSC23136.1"/>
    </source>
</evidence>
<comment type="caution">
    <text evidence="1">The sequence shown here is derived from an EMBL/GenBank/DDBJ whole genome shotgun (WGS) entry which is preliminary data.</text>
</comment>
<dbReference type="RefSeq" id="WP_085305913.1">
    <property type="nucleotide sequence ID" value="NZ_AP022594.1"/>
</dbReference>
<evidence type="ECO:0000313" key="2">
    <source>
        <dbReference type="Proteomes" id="UP000193577"/>
    </source>
</evidence>
<proteinExistence type="predicted"/>
<name>A0A7I7SIV3_9MYCO</name>
<gene>
    <name evidence="1" type="ORF">B8W67_19935</name>
</gene>
<sequence>MRTPVAALTLVALLAGGCTSVAPPPVPSAPSSSRPAGVKPERIKRVTGLLPAGYEYGDAAGKTGSSPRTWEMGSPGDTPRTVK</sequence>
<keyword evidence="2" id="KW-1185">Reference proteome</keyword>
<dbReference type="EMBL" id="NCXO01000094">
    <property type="protein sequence ID" value="OSC23136.1"/>
    <property type="molecule type" value="Genomic_DNA"/>
</dbReference>
<dbReference type="PROSITE" id="PS51257">
    <property type="entry name" value="PROKAR_LIPOPROTEIN"/>
    <property type="match status" value="1"/>
</dbReference>
<reference evidence="1 2" key="1">
    <citation type="submission" date="2017-04" db="EMBL/GenBank/DDBJ databases">
        <title>The new phylogeny of genus Mycobacterium.</title>
        <authorList>
            <person name="Tortoli E."/>
            <person name="Trovato A."/>
            <person name="Cirillo D.M."/>
        </authorList>
    </citation>
    <scope>NUCLEOTIDE SEQUENCE [LARGE SCALE GENOMIC DNA]</scope>
    <source>
        <strain evidence="1 2">KCTC 19819</strain>
    </source>
</reference>
<organism evidence="1 2">
    <name type="scientific">Mycolicibacillus koreensis</name>
    <dbReference type="NCBI Taxonomy" id="1069220"/>
    <lineage>
        <taxon>Bacteria</taxon>
        <taxon>Bacillati</taxon>
        <taxon>Actinomycetota</taxon>
        <taxon>Actinomycetes</taxon>
        <taxon>Mycobacteriales</taxon>
        <taxon>Mycobacteriaceae</taxon>
        <taxon>Mycolicibacillus</taxon>
    </lineage>
</organism>
<protein>
    <submittedName>
        <fullName evidence="1">Uncharacterized protein</fullName>
    </submittedName>
</protein>
<dbReference type="Proteomes" id="UP000193577">
    <property type="component" value="Unassembled WGS sequence"/>
</dbReference>
<dbReference type="AlphaFoldDB" id="A0A7I7SIV3"/>